<dbReference type="EMBL" id="JAWQEG010000239">
    <property type="protein sequence ID" value="KAK3892934.1"/>
    <property type="molecule type" value="Genomic_DNA"/>
</dbReference>
<dbReference type="Gene3D" id="1.10.10.10">
    <property type="entry name" value="Winged helix-like DNA-binding domain superfamily/Winged helix DNA-binding domain"/>
    <property type="match status" value="1"/>
</dbReference>
<dbReference type="GO" id="GO:0005634">
    <property type="term" value="C:nucleus"/>
    <property type="evidence" value="ECO:0007669"/>
    <property type="project" value="UniProtKB-SubCell"/>
</dbReference>
<name>A0AAE1GH29_PETCI</name>
<gene>
    <name evidence="3" type="ORF">Pcinc_003240</name>
</gene>
<dbReference type="Gene3D" id="3.30.420.10">
    <property type="entry name" value="Ribonuclease H-like superfamily/Ribonuclease H"/>
    <property type="match status" value="1"/>
</dbReference>
<feature type="domain" description="Tc1-like transposase DDE" evidence="2">
    <location>
        <begin position="203"/>
        <end position="284"/>
    </location>
</feature>
<dbReference type="InterPro" id="IPR038717">
    <property type="entry name" value="Tc1-like_DDE_dom"/>
</dbReference>
<evidence type="ECO:0000313" key="3">
    <source>
        <dbReference type="EMBL" id="KAK3892934.1"/>
    </source>
</evidence>
<dbReference type="InterPro" id="IPR036397">
    <property type="entry name" value="RNaseH_sf"/>
</dbReference>
<evidence type="ECO:0000259" key="2">
    <source>
        <dbReference type="Pfam" id="PF13358"/>
    </source>
</evidence>
<evidence type="ECO:0000313" key="4">
    <source>
        <dbReference type="Proteomes" id="UP001286313"/>
    </source>
</evidence>
<dbReference type="AlphaFoldDB" id="A0AAE1GH29"/>
<protein>
    <recommendedName>
        <fullName evidence="2">Tc1-like transposase DDE domain-containing protein</fullName>
    </recommendedName>
</protein>
<dbReference type="SUPFAM" id="SSF46689">
    <property type="entry name" value="Homeodomain-like"/>
    <property type="match status" value="1"/>
</dbReference>
<dbReference type="Pfam" id="PF13384">
    <property type="entry name" value="HTH_23"/>
    <property type="match status" value="1"/>
</dbReference>
<sequence length="314" mass="35498">MKTLEKTRAAIISLHGVGLSNGEIARRLDVSKHTIARWIQRHKITGNILHNRGAGRPRCTTPNQDRAIADIVDNSPFTAATAIHQQLGLTCTARQFETAIRPVASTAVYQLKSRSSPKLTWNDVWSLPWNTQTNLLSIGTSYIVMRKHILLMKQYDRSHVVGNRRSGRITAGCFGWIHSSGVGELTDVGPSRFTGATYVEILEDVLLPPVQQLLYPDDVQFFLVQDNSPIHTSNVAKMRFQKHPFITLVPHPPRSPDLNPIENVWAELVRCHIHDCHYRTREQLLSLVTRAWEYMRTPAGQTFVETVCASMTHR</sequence>
<organism evidence="3 4">
    <name type="scientific">Petrolisthes cinctipes</name>
    <name type="common">Flat porcelain crab</name>
    <dbReference type="NCBI Taxonomy" id="88211"/>
    <lineage>
        <taxon>Eukaryota</taxon>
        <taxon>Metazoa</taxon>
        <taxon>Ecdysozoa</taxon>
        <taxon>Arthropoda</taxon>
        <taxon>Crustacea</taxon>
        <taxon>Multicrustacea</taxon>
        <taxon>Malacostraca</taxon>
        <taxon>Eumalacostraca</taxon>
        <taxon>Eucarida</taxon>
        <taxon>Decapoda</taxon>
        <taxon>Pleocyemata</taxon>
        <taxon>Anomura</taxon>
        <taxon>Galatheoidea</taxon>
        <taxon>Porcellanidae</taxon>
        <taxon>Petrolisthes</taxon>
    </lineage>
</organism>
<dbReference type="InterPro" id="IPR036388">
    <property type="entry name" value="WH-like_DNA-bd_sf"/>
</dbReference>
<accession>A0AAE1GH29</accession>
<comment type="subcellular location">
    <subcellularLocation>
        <location evidence="1">Nucleus</location>
    </subcellularLocation>
</comment>
<comment type="caution">
    <text evidence="3">The sequence shown here is derived from an EMBL/GenBank/DDBJ whole genome shotgun (WGS) entry which is preliminary data.</text>
</comment>
<reference evidence="3" key="1">
    <citation type="submission" date="2023-10" db="EMBL/GenBank/DDBJ databases">
        <title>Genome assemblies of two species of porcelain crab, Petrolisthes cinctipes and Petrolisthes manimaculis (Anomura: Porcellanidae).</title>
        <authorList>
            <person name="Angst P."/>
        </authorList>
    </citation>
    <scope>NUCLEOTIDE SEQUENCE</scope>
    <source>
        <strain evidence="3">PB745_01</strain>
        <tissue evidence="3">Gill</tissue>
    </source>
</reference>
<dbReference type="Proteomes" id="UP001286313">
    <property type="component" value="Unassembled WGS sequence"/>
</dbReference>
<dbReference type="Pfam" id="PF13358">
    <property type="entry name" value="DDE_3"/>
    <property type="match status" value="1"/>
</dbReference>
<keyword evidence="4" id="KW-1185">Reference proteome</keyword>
<evidence type="ECO:0000256" key="1">
    <source>
        <dbReference type="ARBA" id="ARBA00004123"/>
    </source>
</evidence>
<dbReference type="GO" id="GO:0003676">
    <property type="term" value="F:nucleic acid binding"/>
    <property type="evidence" value="ECO:0007669"/>
    <property type="project" value="InterPro"/>
</dbReference>
<proteinExistence type="predicted"/>
<dbReference type="InterPro" id="IPR009057">
    <property type="entry name" value="Homeodomain-like_sf"/>
</dbReference>